<dbReference type="OrthoDB" id="2445338at2759"/>
<dbReference type="EMBL" id="CAJVPQ010002801">
    <property type="protein sequence ID" value="CAG8608869.1"/>
    <property type="molecule type" value="Genomic_DNA"/>
</dbReference>
<keyword evidence="2" id="KW-1185">Reference proteome</keyword>
<gene>
    <name evidence="1" type="ORF">FCALED_LOCUS8967</name>
</gene>
<dbReference type="AlphaFoldDB" id="A0A9N9GKR7"/>
<protein>
    <submittedName>
        <fullName evidence="1">2379_t:CDS:1</fullName>
    </submittedName>
</protein>
<reference evidence="1" key="1">
    <citation type="submission" date="2021-06" db="EMBL/GenBank/DDBJ databases">
        <authorList>
            <person name="Kallberg Y."/>
            <person name="Tangrot J."/>
            <person name="Rosling A."/>
        </authorList>
    </citation>
    <scope>NUCLEOTIDE SEQUENCE</scope>
    <source>
        <strain evidence="1">UK204</strain>
    </source>
</reference>
<accession>A0A9N9GKR7</accession>
<comment type="caution">
    <text evidence="1">The sequence shown here is derived from an EMBL/GenBank/DDBJ whole genome shotgun (WGS) entry which is preliminary data.</text>
</comment>
<sequence>MDSCIITYKHEELITKWIEKLEITDQISASYEFKLLARERDSFIFSFKDKNDVNNHILSRVKNEQRATYNCSSCGPAFGYSDLIISPFYGNKCIMSDYEKPIRETGDKFRVEICEIFLIAKN</sequence>
<evidence type="ECO:0000313" key="1">
    <source>
        <dbReference type="EMBL" id="CAG8608869.1"/>
    </source>
</evidence>
<organism evidence="1 2">
    <name type="scientific">Funneliformis caledonium</name>
    <dbReference type="NCBI Taxonomy" id="1117310"/>
    <lineage>
        <taxon>Eukaryota</taxon>
        <taxon>Fungi</taxon>
        <taxon>Fungi incertae sedis</taxon>
        <taxon>Mucoromycota</taxon>
        <taxon>Glomeromycotina</taxon>
        <taxon>Glomeromycetes</taxon>
        <taxon>Glomerales</taxon>
        <taxon>Glomeraceae</taxon>
        <taxon>Funneliformis</taxon>
    </lineage>
</organism>
<evidence type="ECO:0000313" key="2">
    <source>
        <dbReference type="Proteomes" id="UP000789570"/>
    </source>
</evidence>
<proteinExistence type="predicted"/>
<dbReference type="Proteomes" id="UP000789570">
    <property type="component" value="Unassembled WGS sequence"/>
</dbReference>
<name>A0A9N9GKR7_9GLOM</name>